<name>A0ACB7YCQ5_9ERIC</name>
<proteinExistence type="predicted"/>
<comment type="caution">
    <text evidence="1">The sequence shown here is derived from an EMBL/GenBank/DDBJ whole genome shotgun (WGS) entry which is preliminary data.</text>
</comment>
<accession>A0ACB7YCQ5</accession>
<organism evidence="1 2">
    <name type="scientific">Vaccinium darrowii</name>
    <dbReference type="NCBI Taxonomy" id="229202"/>
    <lineage>
        <taxon>Eukaryota</taxon>
        <taxon>Viridiplantae</taxon>
        <taxon>Streptophyta</taxon>
        <taxon>Embryophyta</taxon>
        <taxon>Tracheophyta</taxon>
        <taxon>Spermatophyta</taxon>
        <taxon>Magnoliopsida</taxon>
        <taxon>eudicotyledons</taxon>
        <taxon>Gunneridae</taxon>
        <taxon>Pentapetalae</taxon>
        <taxon>asterids</taxon>
        <taxon>Ericales</taxon>
        <taxon>Ericaceae</taxon>
        <taxon>Vaccinioideae</taxon>
        <taxon>Vaccinieae</taxon>
        <taxon>Vaccinium</taxon>
    </lineage>
</organism>
<protein>
    <submittedName>
        <fullName evidence="1">Uncharacterized protein</fullName>
    </submittedName>
</protein>
<reference evidence="1 2" key="1">
    <citation type="journal article" date="2021" name="Hortic Res">
        <title>High-quality reference genome and annotation aids understanding of berry development for evergreen blueberry (Vaccinium darrowii).</title>
        <authorList>
            <person name="Yu J."/>
            <person name="Hulse-Kemp A.M."/>
            <person name="Babiker E."/>
            <person name="Staton M."/>
        </authorList>
    </citation>
    <scope>NUCLEOTIDE SEQUENCE [LARGE SCALE GENOMIC DNA]</scope>
    <source>
        <strain evidence="2">cv. NJ 8807/NJ 8810</strain>
        <tissue evidence="1">Young leaf</tissue>
    </source>
</reference>
<evidence type="ECO:0000313" key="2">
    <source>
        <dbReference type="Proteomes" id="UP000828048"/>
    </source>
</evidence>
<keyword evidence="2" id="KW-1185">Reference proteome</keyword>
<gene>
    <name evidence="1" type="ORF">Vadar_009772</name>
</gene>
<sequence length="852" mass="97224">MRCVSWCIHLNHMAADHGSGGVFILTTWLLIMVDTSGIISLLAYLGSIAATVLIEFGDASNMTLKKTIPQLSAPPTTTTTRTFDHHGNPTLALIFSSYFSPFSVLQIFVHERKNAADCYSGRRRDVAAAALSRCLNIGSSDTRYIKMKVAGWSKAVGDFISSTSSGIETSAMGSAKVNGSEKVMDSFDGSLDGVSKSPNDIDKTKSDVGPDQQQEDFITEDLEVRKSIALEDIVHQKDKSKSESEEIGEFEDTHSEDRNEEPYVDPLEVNIPQVEAAIKCVKEDDRNWGPKPFKFYEFWLSNPNCLKVMKTAWEGVNDQNWAALRIVNKLKSMKEAVKSWSHEEFGSLQMKLNTVENQLHLLDLQAENGTIQQADNLRRKDLKTEMWHLSRLIDRMWLQKSRVQWHLKGDRNTKYFHTMAKFRQSRNSINSILINNHLVEDPVLVKEEVFKHFKKLFSENWAVRPFFCSSRGNPIDDSQCTSLISRFTEDEVVAGGGSNGCWMGEGLVSYLNKTRSRAEMLQDKLIPAAFEKNSCRETTRKWKNNLWVIVNGEKVPFYKTPLLKYHSQALKGNRFLGLISQSFVGRGRKNRVAIYKFWAVPLQQYCISTSLNCNSHTLVSLLRIYIRYEKAIKIAYEKELFGEEVDFHLQKVDMGYICELKEVSLACIVVYMSYLYDVMKVPNKHGSFLFVNPYIIGAKYKPSDNANATLLARRLEDAKPGELVVAPCNIGFQWSLLVIDVSSSTVYYLDSLVDEVPMDVKILIRCAMIIYEEDKGNKMKNLVWQVVQCPKQPASVECGFYVMMFMRDLMKDKSILSKNNFNGRKTYTEAEIDEMRVEWINFVMTKYEQHLF</sequence>
<dbReference type="EMBL" id="CM037158">
    <property type="protein sequence ID" value="KAH7851320.1"/>
    <property type="molecule type" value="Genomic_DNA"/>
</dbReference>
<dbReference type="Proteomes" id="UP000828048">
    <property type="component" value="Chromosome 8"/>
</dbReference>
<evidence type="ECO:0000313" key="1">
    <source>
        <dbReference type="EMBL" id="KAH7851320.1"/>
    </source>
</evidence>